<name>A0A1E7LWJ8_9ACTN</name>
<evidence type="ECO:0000256" key="1">
    <source>
        <dbReference type="SAM" id="MobiDB-lite"/>
    </source>
</evidence>
<comment type="caution">
    <text evidence="3">The sequence shown here is derived from an EMBL/GenBank/DDBJ whole genome shotgun (WGS) entry which is preliminary data.</text>
</comment>
<dbReference type="InterPro" id="IPR006521">
    <property type="entry name" value="Tail_protein_I"/>
</dbReference>
<evidence type="ECO:0000313" key="2">
    <source>
        <dbReference type="EMBL" id="OEV20549.1"/>
    </source>
</evidence>
<dbReference type="InterPro" id="IPR011748">
    <property type="entry name" value="Unchr_phage_tail-like"/>
</dbReference>
<dbReference type="RefSeq" id="WP_070200658.1">
    <property type="nucleotide sequence ID" value="NZ_LJGZ01000021.1"/>
</dbReference>
<feature type="region of interest" description="Disordered" evidence="1">
    <location>
        <begin position="114"/>
        <end position="133"/>
    </location>
</feature>
<accession>A0A1E7LWJ8</accession>
<dbReference type="NCBIfam" id="TIGR02242">
    <property type="entry name" value="tail_TIGR02242"/>
    <property type="match status" value="1"/>
</dbReference>
<evidence type="ECO:0000313" key="3">
    <source>
        <dbReference type="EMBL" id="OEV20551.1"/>
    </source>
</evidence>
<gene>
    <name evidence="2" type="ORF">AN221_09815</name>
    <name evidence="3" type="ORF">AN221_09825</name>
</gene>
<evidence type="ECO:0000313" key="4">
    <source>
        <dbReference type="Proteomes" id="UP000175971"/>
    </source>
</evidence>
<dbReference type="EMBL" id="LJGZ01000021">
    <property type="protein sequence ID" value="OEV20549.1"/>
    <property type="molecule type" value="Genomic_DNA"/>
</dbReference>
<dbReference type="OrthoDB" id="370073at2"/>
<dbReference type="EMBL" id="LJGZ01000021">
    <property type="protein sequence ID" value="OEV20551.1"/>
    <property type="molecule type" value="Genomic_DNA"/>
</dbReference>
<dbReference type="Pfam" id="PF09684">
    <property type="entry name" value="Tail_P2_I"/>
    <property type="match status" value="1"/>
</dbReference>
<protein>
    <submittedName>
        <fullName evidence="3">Phage tail protein</fullName>
    </submittedName>
</protein>
<organism evidence="3 4">
    <name type="scientific">Streptomyces nanshensis</name>
    <dbReference type="NCBI Taxonomy" id="518642"/>
    <lineage>
        <taxon>Bacteria</taxon>
        <taxon>Bacillati</taxon>
        <taxon>Actinomycetota</taxon>
        <taxon>Actinomycetes</taxon>
        <taxon>Kitasatosporales</taxon>
        <taxon>Streptomycetaceae</taxon>
        <taxon>Streptomyces</taxon>
    </lineage>
</organism>
<reference evidence="3 4" key="1">
    <citation type="journal article" date="2016" name="Front. Microbiol.">
        <title>Comparative Genomics Analysis of Streptomyces Species Reveals Their Adaptation to the Marine Environment and Their Diversity at the Genomic Level.</title>
        <authorList>
            <person name="Tian X."/>
            <person name="Zhang Z."/>
            <person name="Yang T."/>
            <person name="Chen M."/>
            <person name="Li J."/>
            <person name="Chen F."/>
            <person name="Yang J."/>
            <person name="Li W."/>
            <person name="Zhang B."/>
            <person name="Zhang Z."/>
            <person name="Wu J."/>
            <person name="Zhang C."/>
            <person name="Long L."/>
            <person name="Xiao J."/>
        </authorList>
    </citation>
    <scope>NUCLEOTIDE SEQUENCE [LARGE SCALE GENOMIC DNA]</scope>
    <source>
        <strain evidence="3 4">SCSIO M10372</strain>
    </source>
</reference>
<dbReference type="AlphaFoldDB" id="A0A1E7LWJ8"/>
<proteinExistence type="predicted"/>
<sequence length="200" mass="21023">MAGLPTPHPLIDQLPAVYLEQDFLQRFLAALDDVLAPVLLTIDNLPAHLDPRSAPDDFLDWLARWVAVEPHEDSPTEVRRAAVRGAVTRHARRGTVGGLAEALRLETGTEPEIVESGGTAWSTGPGTPLPGGGPPWVTVRVRVRVSGSGGSTGGGGAGRVVDRVRLEELIGAEVPAHVGFTLELLPPDVLPPDGEGGGER</sequence>
<dbReference type="PATRIC" id="fig|518642.7.peg.9069"/>
<dbReference type="Proteomes" id="UP000175971">
    <property type="component" value="Unassembled WGS sequence"/>
</dbReference>
<keyword evidence="4" id="KW-1185">Reference proteome</keyword>